<dbReference type="SUPFAM" id="SSF53335">
    <property type="entry name" value="S-adenosyl-L-methionine-dependent methyltransferases"/>
    <property type="match status" value="1"/>
</dbReference>
<evidence type="ECO:0000313" key="5">
    <source>
        <dbReference type="EMBL" id="CRY93828.1"/>
    </source>
</evidence>
<dbReference type="PROSITE" id="PS00095">
    <property type="entry name" value="C5_MTASE_2"/>
    <property type="match status" value="1"/>
</dbReference>
<geneLocation type="plasmid" evidence="5">
    <name>pRGRH0076</name>
</geneLocation>
<keyword evidence="3" id="KW-0808">Transferase</keyword>
<dbReference type="EC" id="2.1.1.37" evidence="1"/>
<dbReference type="Pfam" id="PF00145">
    <property type="entry name" value="DNA_methylase"/>
    <property type="match status" value="1"/>
</dbReference>
<accession>A0A0H5PW89</accession>
<dbReference type="NCBIfam" id="TIGR00675">
    <property type="entry name" value="dcm"/>
    <property type="match status" value="1"/>
</dbReference>
<dbReference type="InterPro" id="IPR029063">
    <property type="entry name" value="SAM-dependent_MTases_sf"/>
</dbReference>
<dbReference type="GO" id="GO:0003886">
    <property type="term" value="F:DNA (cytosine-5-)-methyltransferase activity"/>
    <property type="evidence" value="ECO:0007669"/>
    <property type="project" value="UniProtKB-EC"/>
</dbReference>
<evidence type="ECO:0000256" key="4">
    <source>
        <dbReference type="ARBA" id="ARBA00022691"/>
    </source>
</evidence>
<reference evidence="5" key="1">
    <citation type="submission" date="2015-06" db="EMBL/GenBank/DDBJ databases">
        <authorList>
            <person name="Joergensen T."/>
        </authorList>
    </citation>
    <scope>NUCLEOTIDE SEQUENCE</scope>
    <source>
        <plasmid evidence="5">pRGRH0076</plasmid>
    </source>
</reference>
<dbReference type="PANTHER" id="PTHR10629:SF52">
    <property type="entry name" value="DNA (CYTOSINE-5)-METHYLTRANSFERASE 1"/>
    <property type="match status" value="1"/>
</dbReference>
<evidence type="ECO:0000256" key="2">
    <source>
        <dbReference type="ARBA" id="ARBA00022603"/>
    </source>
</evidence>
<dbReference type="Gene3D" id="3.40.50.150">
    <property type="entry name" value="Vaccinia Virus protein VP39"/>
    <property type="match status" value="1"/>
</dbReference>
<organism evidence="5">
    <name type="scientific">uncultured prokaryote</name>
    <dbReference type="NCBI Taxonomy" id="198431"/>
    <lineage>
        <taxon>unclassified sequences</taxon>
        <taxon>environmental samples</taxon>
    </lineage>
</organism>
<dbReference type="EMBL" id="LN852767">
    <property type="protein sequence ID" value="CRY93828.1"/>
    <property type="molecule type" value="Genomic_DNA"/>
</dbReference>
<keyword evidence="2" id="KW-0489">Methyltransferase</keyword>
<proteinExistence type="predicted"/>
<reference evidence="5" key="2">
    <citation type="submission" date="2015-07" db="EMBL/GenBank/DDBJ databases">
        <title>Plasmids, circular viruses and viroids from rat gut.</title>
        <authorList>
            <person name="Jorgensen T.J."/>
            <person name="Hansen M.A."/>
            <person name="Xu Z."/>
            <person name="Tabak M.A."/>
            <person name="Sorensen S.J."/>
            <person name="Hansen L.H."/>
        </authorList>
    </citation>
    <scope>NUCLEOTIDE SEQUENCE</scope>
    <source>
        <plasmid evidence="5">pRGRH0076</plasmid>
    </source>
</reference>
<dbReference type="InterPro" id="IPR018117">
    <property type="entry name" value="C5_DNA_meth_AS"/>
</dbReference>
<name>A0A0H5PW89_9ZZZZ</name>
<dbReference type="PROSITE" id="PS00094">
    <property type="entry name" value="C5_MTASE_1"/>
    <property type="match status" value="1"/>
</dbReference>
<dbReference type="PANTHER" id="PTHR10629">
    <property type="entry name" value="CYTOSINE-SPECIFIC METHYLTRANSFERASE"/>
    <property type="match status" value="1"/>
</dbReference>
<evidence type="ECO:0000256" key="3">
    <source>
        <dbReference type="ARBA" id="ARBA00022679"/>
    </source>
</evidence>
<dbReference type="InterPro" id="IPR031303">
    <property type="entry name" value="C5_meth_CS"/>
</dbReference>
<sequence>MVNRFTCIELFAGAGGLALGLEKAGIEGVAFVELNNAACNTLRKNRPNWNIVEDDVHNIDFHQYLGKIDLVSGGAPCQAFSYAGKKLGFGDTRGTLFAEFARCVDEVRPKMFLFENVRGLLSHDQGRTFDTIKHVFLNLGYTVQYQVLNACYFGVGQKRERLIVIGIRNDIAEIVKFTYPEPDKSWTTLKDVLQNVPESPCTSYSDKKHAVMELVPPGGCWVDLPDEIAKEYMGKSYYSGGGRRGIARRIAWDEPCLTLTTSPSQKQTERCHPDETRPFSIREYARIQSFPDEWEFTGSVSDQYKQIGNAVPVELARRIGLQIIKALNNN</sequence>
<keyword evidence="5" id="KW-0614">Plasmid</keyword>
<dbReference type="GO" id="GO:0032259">
    <property type="term" value="P:methylation"/>
    <property type="evidence" value="ECO:0007669"/>
    <property type="project" value="UniProtKB-KW"/>
</dbReference>
<keyword evidence="4" id="KW-0949">S-adenosyl-L-methionine</keyword>
<dbReference type="PROSITE" id="PS51679">
    <property type="entry name" value="SAM_MT_C5"/>
    <property type="match status" value="1"/>
</dbReference>
<dbReference type="InterPro" id="IPR001525">
    <property type="entry name" value="C5_MeTfrase"/>
</dbReference>
<dbReference type="Gene3D" id="3.90.120.10">
    <property type="entry name" value="DNA Methylase, subunit A, domain 2"/>
    <property type="match status" value="1"/>
</dbReference>
<dbReference type="CDD" id="cd00315">
    <property type="entry name" value="Cyt_C5_DNA_methylase"/>
    <property type="match status" value="1"/>
</dbReference>
<protein>
    <recommendedName>
        <fullName evidence="1">DNA (cytosine-5-)-methyltransferase</fullName>
        <ecNumber evidence="1">2.1.1.37</ecNumber>
    </recommendedName>
</protein>
<dbReference type="AlphaFoldDB" id="A0A0H5PW89"/>
<evidence type="ECO:0000256" key="1">
    <source>
        <dbReference type="ARBA" id="ARBA00011975"/>
    </source>
</evidence>
<dbReference type="GO" id="GO:0044027">
    <property type="term" value="P:negative regulation of gene expression via chromosomal CpG island methylation"/>
    <property type="evidence" value="ECO:0007669"/>
    <property type="project" value="TreeGrafter"/>
</dbReference>
<dbReference type="PRINTS" id="PR00105">
    <property type="entry name" value="C5METTRFRASE"/>
</dbReference>
<dbReference type="InterPro" id="IPR050390">
    <property type="entry name" value="C5-Methyltransferase"/>
</dbReference>
<dbReference type="GO" id="GO:0003677">
    <property type="term" value="F:DNA binding"/>
    <property type="evidence" value="ECO:0007669"/>
    <property type="project" value="TreeGrafter"/>
</dbReference>